<dbReference type="SUPFAM" id="SSF56059">
    <property type="entry name" value="Glutathione synthetase ATP-binding domain-like"/>
    <property type="match status" value="1"/>
</dbReference>
<dbReference type="Gene3D" id="3.30.470.20">
    <property type="entry name" value="ATP-grasp fold, B domain"/>
    <property type="match status" value="1"/>
</dbReference>
<evidence type="ECO:0000313" key="1">
    <source>
        <dbReference type="EMBL" id="MDW0115471.1"/>
    </source>
</evidence>
<name>A0AAW9A3D6_9BACL</name>
<dbReference type="RefSeq" id="WP_317940000.1">
    <property type="nucleotide sequence ID" value="NZ_JAUBDJ010000001.1"/>
</dbReference>
<reference evidence="1 2" key="1">
    <citation type="submission" date="2023-06" db="EMBL/GenBank/DDBJ databases">
        <title>Sporosarcina sp. nov., isolated from Korean traditional fermented seafood 'Jeotgal'.</title>
        <authorList>
            <person name="Yang A.I."/>
            <person name="Shin N.-R."/>
        </authorList>
    </citation>
    <scope>NUCLEOTIDE SEQUENCE [LARGE SCALE GENOMIC DNA]</scope>
    <source>
        <strain evidence="1 2">KCTC43456</strain>
    </source>
</reference>
<dbReference type="EMBL" id="JAUBDJ010000001">
    <property type="protein sequence ID" value="MDW0115471.1"/>
    <property type="molecule type" value="Genomic_DNA"/>
</dbReference>
<keyword evidence="2" id="KW-1185">Reference proteome</keyword>
<comment type="caution">
    <text evidence="1">The sequence shown here is derived from an EMBL/GenBank/DDBJ whole genome shotgun (WGS) entry which is preliminary data.</text>
</comment>
<dbReference type="Pfam" id="PF14398">
    <property type="entry name" value="ATPgrasp_YheCD"/>
    <property type="match status" value="1"/>
</dbReference>
<dbReference type="Proteomes" id="UP001271648">
    <property type="component" value="Unassembled WGS sequence"/>
</dbReference>
<proteinExistence type="predicted"/>
<evidence type="ECO:0000313" key="2">
    <source>
        <dbReference type="Proteomes" id="UP001271648"/>
    </source>
</evidence>
<protein>
    <submittedName>
        <fullName evidence="1">YheC/YheD family protein</fullName>
    </submittedName>
</protein>
<gene>
    <name evidence="1" type="ORF">QTL97_00775</name>
</gene>
<dbReference type="AlphaFoldDB" id="A0AAW9A3D6"/>
<organism evidence="1 2">
    <name type="scientific">Sporosarcina thermotolerans</name>
    <dbReference type="NCBI Taxonomy" id="633404"/>
    <lineage>
        <taxon>Bacteria</taxon>
        <taxon>Bacillati</taxon>
        <taxon>Bacillota</taxon>
        <taxon>Bacilli</taxon>
        <taxon>Bacillales</taxon>
        <taxon>Caryophanaceae</taxon>
        <taxon>Sporosarcina</taxon>
    </lineage>
</organism>
<sequence length="443" mass="51518">MKGIRGRFGQMKMLKAELDATVNLAEITRFSKDNFFKALTRNQVITIMPVMGPQEIKVDPVNQIVELADTHIQYSTKEEIYEYLAEHVLIKKHYVLQTIPVPKHSVLHVHRFTLHRISPSSNWKVVHHTMSGDYGFGKTLKSIPIWKAFKLVVHAANVLGNFYSSCNTTVIEVMQNKMGELWITDSVLHEKNSKWSQYHSLYSSRVLRSYIPRTELCTKETMKKLLNSFQQVVLKPCIGQQGKGIIKITVLDDNTFEIHEKRTKIVKNSFSDLFSYIHEQYLNGNDYIVQQFININKIDGRFFDVRVMSQLHEDEWIITGKLVKVAAREYFISNRASRLLTLEEAFNEIDSHIYIDKCVFLIDKICKDASMILMKNYNGITIIGFDIAIDRYGAIWIIEGNYVPSTSMFYKFAGNKMYETINKYIVLNKKRKLLLSDREEEKN</sequence>
<accession>A0AAW9A3D6</accession>
<dbReference type="InterPro" id="IPR026838">
    <property type="entry name" value="YheC/D"/>
</dbReference>